<dbReference type="Proteomes" id="UP000242616">
    <property type="component" value="Unassembled WGS sequence"/>
</dbReference>
<dbReference type="RefSeq" id="WP_077198448.1">
    <property type="nucleotide sequence ID" value="NZ_LBFC01000021.1"/>
</dbReference>
<evidence type="ECO:0000256" key="6">
    <source>
        <dbReference type="ARBA" id="ARBA00022833"/>
    </source>
</evidence>
<evidence type="ECO:0000313" key="9">
    <source>
        <dbReference type="Proteomes" id="UP000242616"/>
    </source>
</evidence>
<dbReference type="Gene3D" id="3.40.390.30">
    <property type="entry name" value="Metalloproteases ('zincins'), catalytic domain"/>
    <property type="match status" value="1"/>
</dbReference>
<dbReference type="HAMAP" id="MF_00009">
    <property type="entry name" value="Endoribonucl_YbeY"/>
    <property type="match status" value="1"/>
</dbReference>
<dbReference type="EC" id="3.1.-.-" evidence="7"/>
<dbReference type="Pfam" id="PF02130">
    <property type="entry name" value="YbeY"/>
    <property type="match status" value="1"/>
</dbReference>
<feature type="binding site" evidence="7">
    <location>
        <position position="98"/>
    </location>
    <ligand>
        <name>Zn(2+)</name>
        <dbReference type="ChEBI" id="CHEBI:29105"/>
        <note>catalytic</note>
    </ligand>
</feature>
<keyword evidence="9" id="KW-1185">Reference proteome</keyword>
<keyword evidence="7" id="KW-0963">Cytoplasm</keyword>
<keyword evidence="5 7" id="KW-0378">Hydrolase</keyword>
<keyword evidence="4 7" id="KW-0255">Endonuclease</keyword>
<protein>
    <recommendedName>
        <fullName evidence="7">Endoribonuclease YbeY</fullName>
        <ecNumber evidence="7">3.1.-.-</ecNumber>
    </recommendedName>
</protein>
<dbReference type="PANTHER" id="PTHR46986:SF1">
    <property type="entry name" value="ENDORIBONUCLEASE YBEY, CHLOROPLASTIC"/>
    <property type="match status" value="1"/>
</dbReference>
<comment type="function">
    <text evidence="7">Single strand-specific metallo-endoribonuclease involved in late-stage 70S ribosome quality control and in maturation of the 3' terminus of the 16S rRNA.</text>
</comment>
<accession>A0ABX3IHV0</accession>
<evidence type="ECO:0000256" key="3">
    <source>
        <dbReference type="ARBA" id="ARBA00022723"/>
    </source>
</evidence>
<keyword evidence="7" id="KW-0698">rRNA processing</keyword>
<proteinExistence type="inferred from homology"/>
<gene>
    <name evidence="7" type="primary">ybeY</name>
    <name evidence="8" type="ORF">XJ44_06310</name>
</gene>
<dbReference type="EMBL" id="LBFC01000021">
    <property type="protein sequence ID" value="ONN26903.1"/>
    <property type="molecule type" value="Genomic_DNA"/>
</dbReference>
<evidence type="ECO:0000256" key="4">
    <source>
        <dbReference type="ARBA" id="ARBA00022759"/>
    </source>
</evidence>
<dbReference type="InterPro" id="IPR023091">
    <property type="entry name" value="MetalPrtase_cat_dom_sf_prd"/>
</dbReference>
<evidence type="ECO:0000256" key="2">
    <source>
        <dbReference type="ARBA" id="ARBA00022722"/>
    </source>
</evidence>
<keyword evidence="6 7" id="KW-0862">Zinc</keyword>
<keyword evidence="3 7" id="KW-0479">Metal-binding</keyword>
<organism evidence="8 9">
    <name type="scientific">Thermosipho affectus</name>
    <dbReference type="NCBI Taxonomy" id="660294"/>
    <lineage>
        <taxon>Bacteria</taxon>
        <taxon>Thermotogati</taxon>
        <taxon>Thermotogota</taxon>
        <taxon>Thermotogae</taxon>
        <taxon>Thermotogales</taxon>
        <taxon>Fervidobacteriaceae</taxon>
        <taxon>Thermosipho</taxon>
    </lineage>
</organism>
<sequence length="135" mass="16044">MITTNKEIDKKYTKIVKEITKNELGKEVNINIIFVSKEEIKKLNNTFRKKDTETDVLTFVYGDDDLFAEIYICEDVIKRNAETFSNSFEKELLMVLIHASLHCCGYDHEYDTTNAELMFKIQNKYYEKYLKKFNL</sequence>
<comment type="similarity">
    <text evidence="1 7">Belongs to the endoribonuclease YbeY family.</text>
</comment>
<evidence type="ECO:0000313" key="8">
    <source>
        <dbReference type="EMBL" id="ONN26903.1"/>
    </source>
</evidence>
<dbReference type="SUPFAM" id="SSF55486">
    <property type="entry name" value="Metalloproteases ('zincins'), catalytic domain"/>
    <property type="match status" value="1"/>
</dbReference>
<dbReference type="NCBIfam" id="TIGR00043">
    <property type="entry name" value="rRNA maturation RNase YbeY"/>
    <property type="match status" value="1"/>
</dbReference>
<comment type="cofactor">
    <cofactor evidence="7">
        <name>Zn(2+)</name>
        <dbReference type="ChEBI" id="CHEBI:29105"/>
    </cofactor>
    <text evidence="7">Binds 1 zinc ion.</text>
</comment>
<feature type="binding site" evidence="7">
    <location>
        <position position="108"/>
    </location>
    <ligand>
        <name>Zn(2+)</name>
        <dbReference type="ChEBI" id="CHEBI:29105"/>
        <note>catalytic</note>
    </ligand>
</feature>
<feature type="binding site" evidence="7">
    <location>
        <position position="102"/>
    </location>
    <ligand>
        <name>Zn(2+)</name>
        <dbReference type="ChEBI" id="CHEBI:29105"/>
        <note>catalytic</note>
    </ligand>
</feature>
<comment type="subcellular location">
    <subcellularLocation>
        <location evidence="7">Cytoplasm</location>
    </subcellularLocation>
</comment>
<keyword evidence="7" id="KW-0690">Ribosome biogenesis</keyword>
<dbReference type="InterPro" id="IPR002036">
    <property type="entry name" value="YbeY"/>
</dbReference>
<keyword evidence="2 7" id="KW-0540">Nuclease</keyword>
<dbReference type="PANTHER" id="PTHR46986">
    <property type="entry name" value="ENDORIBONUCLEASE YBEY, CHLOROPLASTIC"/>
    <property type="match status" value="1"/>
</dbReference>
<name>A0ABX3IHV0_9BACT</name>
<evidence type="ECO:0000256" key="5">
    <source>
        <dbReference type="ARBA" id="ARBA00022801"/>
    </source>
</evidence>
<evidence type="ECO:0000256" key="1">
    <source>
        <dbReference type="ARBA" id="ARBA00010875"/>
    </source>
</evidence>
<evidence type="ECO:0000256" key="7">
    <source>
        <dbReference type="HAMAP-Rule" id="MF_00009"/>
    </source>
</evidence>
<reference evidence="8 9" key="1">
    <citation type="submission" date="2015-06" db="EMBL/GenBank/DDBJ databases">
        <title>Genome sequencing of Thermotogales isolates from hydrothermal vents.</title>
        <authorList>
            <person name="Haverkamp T.H."/>
            <person name="Kublanov I.V."/>
            <person name="Nesbo C.L."/>
        </authorList>
    </citation>
    <scope>NUCLEOTIDE SEQUENCE [LARGE SCALE GENOMIC DNA]</scope>
    <source>
        <strain evidence="9">ik275mar</strain>
    </source>
</reference>
<comment type="caution">
    <text evidence="8">The sequence shown here is derived from an EMBL/GenBank/DDBJ whole genome shotgun (WGS) entry which is preliminary data.</text>
</comment>